<reference evidence="6 7" key="1">
    <citation type="submission" date="2016-11" db="EMBL/GenBank/DDBJ databases">
        <title>Draft Genome Assembly of Colletotrichum chlorophyti a pathogen of herbaceous plants.</title>
        <authorList>
            <person name="Gan P."/>
            <person name="Narusaka M."/>
            <person name="Tsushima A."/>
            <person name="Narusaka Y."/>
            <person name="Takano Y."/>
            <person name="Shirasu K."/>
        </authorList>
    </citation>
    <scope>NUCLEOTIDE SEQUENCE [LARGE SCALE GENOMIC DNA]</scope>
    <source>
        <strain evidence="6 7">NTL11</strain>
    </source>
</reference>
<comment type="subcellular location">
    <subcellularLocation>
        <location evidence="1">Membrane</location>
        <topology evidence="1">Multi-pass membrane protein</topology>
    </subcellularLocation>
</comment>
<evidence type="ECO:0000313" key="7">
    <source>
        <dbReference type="Proteomes" id="UP000186583"/>
    </source>
</evidence>
<proteinExistence type="predicted"/>
<organism evidence="6 7">
    <name type="scientific">Colletotrichum chlorophyti</name>
    <dbReference type="NCBI Taxonomy" id="708187"/>
    <lineage>
        <taxon>Eukaryota</taxon>
        <taxon>Fungi</taxon>
        <taxon>Dikarya</taxon>
        <taxon>Ascomycota</taxon>
        <taxon>Pezizomycotina</taxon>
        <taxon>Sordariomycetes</taxon>
        <taxon>Hypocreomycetidae</taxon>
        <taxon>Glomerellales</taxon>
        <taxon>Glomerellaceae</taxon>
        <taxon>Colletotrichum</taxon>
    </lineage>
</organism>
<dbReference type="EMBL" id="MPGH01000114">
    <property type="protein sequence ID" value="OLN86600.1"/>
    <property type="molecule type" value="Genomic_DNA"/>
</dbReference>
<dbReference type="PANTHER" id="PTHR23502">
    <property type="entry name" value="MAJOR FACILITATOR SUPERFAMILY"/>
    <property type="match status" value="1"/>
</dbReference>
<gene>
    <name evidence="6" type="ORF">CCHL11_10148</name>
</gene>
<keyword evidence="3 5" id="KW-1133">Transmembrane helix</keyword>
<name>A0A1Q8RQJ0_9PEZI</name>
<keyword evidence="7" id="KW-1185">Reference proteome</keyword>
<evidence type="ECO:0000256" key="2">
    <source>
        <dbReference type="ARBA" id="ARBA00022692"/>
    </source>
</evidence>
<feature type="transmembrane region" description="Helical" evidence="5">
    <location>
        <begin position="58"/>
        <end position="76"/>
    </location>
</feature>
<dbReference type="GO" id="GO:0016020">
    <property type="term" value="C:membrane"/>
    <property type="evidence" value="ECO:0007669"/>
    <property type="project" value="UniProtKB-SubCell"/>
</dbReference>
<accession>A0A1Q8RQJ0</accession>
<protein>
    <submittedName>
        <fullName evidence="6">Polyamine transporter 1</fullName>
    </submittedName>
</protein>
<dbReference type="InterPro" id="IPR036259">
    <property type="entry name" value="MFS_trans_sf"/>
</dbReference>
<keyword evidence="2 5" id="KW-0812">Transmembrane</keyword>
<comment type="caution">
    <text evidence="6">The sequence shown here is derived from an EMBL/GenBank/DDBJ whole genome shotgun (WGS) entry which is preliminary data.</text>
</comment>
<evidence type="ECO:0000256" key="5">
    <source>
        <dbReference type="SAM" id="Phobius"/>
    </source>
</evidence>
<dbReference type="Proteomes" id="UP000186583">
    <property type="component" value="Unassembled WGS sequence"/>
</dbReference>
<evidence type="ECO:0000313" key="6">
    <source>
        <dbReference type="EMBL" id="OLN86600.1"/>
    </source>
</evidence>
<dbReference type="OrthoDB" id="5410178at2759"/>
<sequence length="217" mass="25027">MLFFTIRESRPSVALAHSSALPDAQTPTSEKVSSWHLPSLHEKLDIVRPLRLLFTEPIVFLVALISAIAFGLVYLFTEILPLVYDALGFDNGWQNIPFLALGVGMILSILTRFYDRQYSWSNALSNLYERVKADYEKHGQPSRWWKRPDEVTNVVLDQLNCDRKMWLQAVIEEKEMRTYAEIFRLLITWAAQSFIYFGDSPRWSSIIVLVAIGGWVN</sequence>
<feature type="transmembrane region" description="Helical" evidence="5">
    <location>
        <begin position="96"/>
        <end position="114"/>
    </location>
</feature>
<evidence type="ECO:0000256" key="1">
    <source>
        <dbReference type="ARBA" id="ARBA00004141"/>
    </source>
</evidence>
<dbReference type="Gene3D" id="1.20.1250.20">
    <property type="entry name" value="MFS general substrate transporter like domains"/>
    <property type="match status" value="1"/>
</dbReference>
<dbReference type="AlphaFoldDB" id="A0A1Q8RQJ0"/>
<dbReference type="PANTHER" id="PTHR23502:SF157">
    <property type="entry name" value="MAJOR FACILITATOR SUPERFAMILY (MFS) PROFILE DOMAIN-CONTAINING PROTEIN-RELATED"/>
    <property type="match status" value="1"/>
</dbReference>
<dbReference type="SUPFAM" id="SSF103473">
    <property type="entry name" value="MFS general substrate transporter"/>
    <property type="match status" value="1"/>
</dbReference>
<evidence type="ECO:0000256" key="3">
    <source>
        <dbReference type="ARBA" id="ARBA00022989"/>
    </source>
</evidence>
<evidence type="ECO:0000256" key="4">
    <source>
        <dbReference type="ARBA" id="ARBA00023136"/>
    </source>
</evidence>
<dbReference type="GO" id="GO:0022857">
    <property type="term" value="F:transmembrane transporter activity"/>
    <property type="evidence" value="ECO:0007669"/>
    <property type="project" value="TreeGrafter"/>
</dbReference>
<keyword evidence="4 5" id="KW-0472">Membrane</keyword>
<dbReference type="STRING" id="708187.A0A1Q8RQJ0"/>